<evidence type="ECO:0008006" key="2">
    <source>
        <dbReference type="Google" id="ProtNLM"/>
    </source>
</evidence>
<organism evidence="1">
    <name type="scientific">uncultured Caudovirales phage</name>
    <dbReference type="NCBI Taxonomy" id="2100421"/>
    <lineage>
        <taxon>Viruses</taxon>
        <taxon>Duplodnaviria</taxon>
        <taxon>Heunggongvirae</taxon>
        <taxon>Uroviricota</taxon>
        <taxon>Caudoviricetes</taxon>
        <taxon>Peduoviridae</taxon>
        <taxon>Maltschvirus</taxon>
        <taxon>Maltschvirus maltsch</taxon>
    </lineage>
</organism>
<sequence>MYFIREALMEDASAIAPHLRDADKNEITASSGPNHETAILYSILSSEAWTVCLPDGTPICIYGVGDDARDGMGIPWMIGTNEMIKHRKALIRDARKWIEGKLQDHYLILYNYVDGRNTSHIKWLHHMGFVVSDIPEYIGQDPEVPFHSFYRSR</sequence>
<name>A0A6J7WA14_9CAUD</name>
<dbReference type="EMBL" id="LR798198">
    <property type="protein sequence ID" value="CAB5155771.1"/>
    <property type="molecule type" value="Genomic_DNA"/>
</dbReference>
<accession>A0A6J7WA14</accession>
<protein>
    <recommendedName>
        <fullName evidence="2">Internal virion protein A</fullName>
    </recommendedName>
</protein>
<evidence type="ECO:0000313" key="1">
    <source>
        <dbReference type="EMBL" id="CAB5155771.1"/>
    </source>
</evidence>
<reference evidence="1" key="1">
    <citation type="submission" date="2020-05" db="EMBL/GenBank/DDBJ databases">
        <authorList>
            <person name="Chiriac C."/>
            <person name="Salcher M."/>
            <person name="Ghai R."/>
            <person name="Kavagutti S V."/>
        </authorList>
    </citation>
    <scope>NUCLEOTIDE SEQUENCE</scope>
</reference>
<gene>
    <name evidence="1" type="ORF">UFOVP149_28</name>
</gene>
<proteinExistence type="predicted"/>